<sequence length="902" mass="103224">MAYLDLCLKLFKTREAKDGLHQYRNLAQSQAPGSLEKVIRYLMNRAETQCAAAQAAVDQATLQQTTANEEEELGATPEAILLSTIAMDPAKSQRDSALLLPTLKFLWETYRAILDILRSSSKLEHVYHTAAQNALAFCRTYKRRVEFRHLTDMLRTHLGNLRQYGSLMHAEPNEDGQRTNNKVRGWEGWTTESIELHLQTRFAQLETASVLHRYTEGFRTCEDIFNILQVSQARRKQDPDIPPPKAKLMASYYEKLTTLFWVSENYLFHAFAWYKYYSLYKEFHRGMSADQQRVQASAVLLATLCIPSLPPGAAPDRRHGITSTAEDDIVQHKMARMATLLGFHTKNPTREALLAEIKSKHLLEQVPTYLSDLYVLLEENSDPLEMVQKAQPLLQQLKQEVGITNDSDEANEDVEDNTLGRYVKPLTQVLLLKLIVNLSKTYHTVSIDFLKKLTAGLGMSFEQVEKSIVVFTQTKTLTVRIDHRAGCLRFGNTQLESDSMRAQLTTFAKRLDTVVRDDLTPVDVQQARKAEHTKRQEIVLAEIRQNLAAEHQSVLERKNYIEQQKESEERAVQEKMRAEQLAKQAEEVARRKEEEERIKKEQMLREQEKMQKIEEELEAKRVSDLLKAMGKDTKELSKQELAEMDADALKKEHEAEMNRKKDEAERKTREQAKKLDHLVRAIRIEELPLVQKKYEERVQQERTKYEQDIVEKAEEAKKQWEADVLAKKAMESHSVFKYMDEFENMVLAGRKAAHEIACQQADEEAEREAEMAKFKRARKRKDEEMKRKAAEEARLREEQEKEQAEEEERKRREQAEQRKAEKRQADEQREQQEAAARGPIKYVPPSLRGRAGGGGGSGGGGPGGSGGSRLGGGDRYPGGGRYEGGGGRGDSGPPASNSRWRN</sequence>
<dbReference type="PANTHER" id="PTHR14005:SF0">
    <property type="entry name" value="EUKARYOTIC TRANSLATION INITIATION FACTOR 3 SUBUNIT A"/>
    <property type="match status" value="1"/>
</dbReference>
<dbReference type="SUPFAM" id="SSF46785">
    <property type="entry name" value="Winged helix' DNA-binding domain"/>
    <property type="match status" value="1"/>
</dbReference>
<dbReference type="Pfam" id="PF22591">
    <property type="entry name" value="eIF3a_PCI_TPR-like"/>
    <property type="match status" value="1"/>
</dbReference>
<evidence type="ECO:0000313" key="7">
    <source>
        <dbReference type="EMBL" id="CAE0410145.1"/>
    </source>
</evidence>
<dbReference type="Gene3D" id="4.10.860.10">
    <property type="entry name" value="UVR domain"/>
    <property type="match status" value="1"/>
</dbReference>
<keyword evidence="4" id="KW-0648">Protein biosynthesis</keyword>
<evidence type="ECO:0000256" key="3">
    <source>
        <dbReference type="ARBA" id="ARBA00022884"/>
    </source>
</evidence>
<evidence type="ECO:0000256" key="4">
    <source>
        <dbReference type="ARBA" id="ARBA00022917"/>
    </source>
</evidence>
<keyword evidence="2" id="KW-0396">Initiation factor</keyword>
<feature type="compositionally biased region" description="Gly residues" evidence="5">
    <location>
        <begin position="850"/>
        <end position="890"/>
    </location>
</feature>
<evidence type="ECO:0000259" key="6">
    <source>
        <dbReference type="PROSITE" id="PS50250"/>
    </source>
</evidence>
<dbReference type="Gene3D" id="1.25.40.860">
    <property type="match status" value="2"/>
</dbReference>
<dbReference type="GO" id="GO:0071540">
    <property type="term" value="C:eukaryotic translation initiation factor 3 complex, eIF3e"/>
    <property type="evidence" value="ECO:0007669"/>
    <property type="project" value="TreeGrafter"/>
</dbReference>
<protein>
    <recommendedName>
        <fullName evidence="6">PCI domain-containing protein</fullName>
    </recommendedName>
</protein>
<dbReference type="GO" id="GO:0003743">
    <property type="term" value="F:translation initiation factor activity"/>
    <property type="evidence" value="ECO:0007669"/>
    <property type="project" value="UniProtKB-KW"/>
</dbReference>
<dbReference type="InterPro" id="IPR027512">
    <property type="entry name" value="EIF3A"/>
</dbReference>
<dbReference type="GO" id="GO:0003729">
    <property type="term" value="F:mRNA binding"/>
    <property type="evidence" value="ECO:0007669"/>
    <property type="project" value="TreeGrafter"/>
</dbReference>
<keyword evidence="1" id="KW-0963">Cytoplasm</keyword>
<feature type="region of interest" description="Disordered" evidence="5">
    <location>
        <begin position="759"/>
        <end position="902"/>
    </location>
</feature>
<dbReference type="AlphaFoldDB" id="A0A7S3L380"/>
<gene>
    <name evidence="7" type="ORF">ACOF00016_LOCUS7681</name>
</gene>
<dbReference type="InterPro" id="IPR000717">
    <property type="entry name" value="PCI_dom"/>
</dbReference>
<evidence type="ECO:0000256" key="1">
    <source>
        <dbReference type="ARBA" id="ARBA00022490"/>
    </source>
</evidence>
<dbReference type="PROSITE" id="PS50250">
    <property type="entry name" value="PCI"/>
    <property type="match status" value="1"/>
</dbReference>
<dbReference type="GO" id="GO:0001732">
    <property type="term" value="P:formation of cytoplasmic translation initiation complex"/>
    <property type="evidence" value="ECO:0007669"/>
    <property type="project" value="TreeGrafter"/>
</dbReference>
<dbReference type="GO" id="GO:0043614">
    <property type="term" value="C:multi-eIF complex"/>
    <property type="evidence" value="ECO:0007669"/>
    <property type="project" value="TreeGrafter"/>
</dbReference>
<name>A0A7S3L380_9STRA</name>
<dbReference type="PANTHER" id="PTHR14005">
    <property type="entry name" value="EUKARYOTIC TRANSLATION INITIATION FACTOR 3, THETA SUBUNIT"/>
    <property type="match status" value="1"/>
</dbReference>
<evidence type="ECO:0000256" key="2">
    <source>
        <dbReference type="ARBA" id="ARBA00022540"/>
    </source>
</evidence>
<feature type="compositionally biased region" description="Basic and acidic residues" evidence="5">
    <location>
        <begin position="780"/>
        <end position="832"/>
    </location>
</feature>
<feature type="domain" description="PCI" evidence="6">
    <location>
        <begin position="295"/>
        <end position="495"/>
    </location>
</feature>
<proteinExistence type="predicted"/>
<dbReference type="EMBL" id="HBIM01009070">
    <property type="protein sequence ID" value="CAE0410145.1"/>
    <property type="molecule type" value="Transcribed_RNA"/>
</dbReference>
<organism evidence="7">
    <name type="scientific">Amphora coffeiformis</name>
    <dbReference type="NCBI Taxonomy" id="265554"/>
    <lineage>
        <taxon>Eukaryota</taxon>
        <taxon>Sar</taxon>
        <taxon>Stramenopiles</taxon>
        <taxon>Ochrophyta</taxon>
        <taxon>Bacillariophyta</taxon>
        <taxon>Bacillariophyceae</taxon>
        <taxon>Bacillariophycidae</taxon>
        <taxon>Thalassiophysales</taxon>
        <taxon>Catenulaceae</taxon>
        <taxon>Amphora</taxon>
    </lineage>
</organism>
<dbReference type="InterPro" id="IPR036390">
    <property type="entry name" value="WH_DNA-bd_sf"/>
</dbReference>
<dbReference type="InterPro" id="IPR054711">
    <property type="entry name" value="eIF3a_PCI_TPR-like"/>
</dbReference>
<accession>A0A7S3L380</accession>
<dbReference type="Pfam" id="PF01399">
    <property type="entry name" value="PCI"/>
    <property type="match status" value="1"/>
</dbReference>
<evidence type="ECO:0000256" key="5">
    <source>
        <dbReference type="SAM" id="MobiDB-lite"/>
    </source>
</evidence>
<dbReference type="GO" id="GO:0002188">
    <property type="term" value="P:translation reinitiation"/>
    <property type="evidence" value="ECO:0007669"/>
    <property type="project" value="TreeGrafter"/>
</dbReference>
<feature type="region of interest" description="Disordered" evidence="5">
    <location>
        <begin position="653"/>
        <end position="672"/>
    </location>
</feature>
<dbReference type="GO" id="GO:0071541">
    <property type="term" value="C:eukaryotic translation initiation factor 3 complex, eIF3m"/>
    <property type="evidence" value="ECO:0007669"/>
    <property type="project" value="TreeGrafter"/>
</dbReference>
<keyword evidence="3" id="KW-0694">RNA-binding</keyword>
<reference evidence="7" key="1">
    <citation type="submission" date="2021-01" db="EMBL/GenBank/DDBJ databases">
        <authorList>
            <person name="Corre E."/>
            <person name="Pelletier E."/>
            <person name="Niang G."/>
            <person name="Scheremetjew M."/>
            <person name="Finn R."/>
            <person name="Kale V."/>
            <person name="Holt S."/>
            <person name="Cochrane G."/>
            <person name="Meng A."/>
            <person name="Brown T."/>
            <person name="Cohen L."/>
        </authorList>
    </citation>
    <scope>NUCLEOTIDE SEQUENCE</scope>
    <source>
        <strain evidence="7">CCMP127</strain>
    </source>
</reference>
<dbReference type="SMART" id="SM00088">
    <property type="entry name" value="PINT"/>
    <property type="match status" value="1"/>
</dbReference>